<protein>
    <recommendedName>
        <fullName evidence="3">F-box domain-containing protein</fullName>
    </recommendedName>
</protein>
<name>A0A0D0D607_9AGAM</name>
<gene>
    <name evidence="1" type="ORF">PAXRUDRAFT_296092</name>
</gene>
<dbReference type="Gene3D" id="3.80.10.10">
    <property type="entry name" value="Ribonuclease Inhibitor"/>
    <property type="match status" value="1"/>
</dbReference>
<reference evidence="2" key="2">
    <citation type="submission" date="2015-01" db="EMBL/GenBank/DDBJ databases">
        <title>Evolutionary Origins and Diversification of the Mycorrhizal Mutualists.</title>
        <authorList>
            <consortium name="DOE Joint Genome Institute"/>
            <consortium name="Mycorrhizal Genomics Consortium"/>
            <person name="Kohler A."/>
            <person name="Kuo A."/>
            <person name="Nagy L.G."/>
            <person name="Floudas D."/>
            <person name="Copeland A."/>
            <person name="Barry K.W."/>
            <person name="Cichocki N."/>
            <person name="Veneault-Fourrey C."/>
            <person name="LaButti K."/>
            <person name="Lindquist E.A."/>
            <person name="Lipzen A."/>
            <person name="Lundell T."/>
            <person name="Morin E."/>
            <person name="Murat C."/>
            <person name="Riley R."/>
            <person name="Ohm R."/>
            <person name="Sun H."/>
            <person name="Tunlid A."/>
            <person name="Henrissat B."/>
            <person name="Grigoriev I.V."/>
            <person name="Hibbett D.S."/>
            <person name="Martin F."/>
        </authorList>
    </citation>
    <scope>NUCLEOTIDE SEQUENCE [LARGE SCALE GENOMIC DNA]</scope>
    <source>
        <strain evidence="2">Ve08.2h10</strain>
    </source>
</reference>
<dbReference type="InterPro" id="IPR032675">
    <property type="entry name" value="LRR_dom_sf"/>
</dbReference>
<dbReference type="OrthoDB" id="2595178at2759"/>
<dbReference type="Proteomes" id="UP000054538">
    <property type="component" value="Unassembled WGS sequence"/>
</dbReference>
<dbReference type="STRING" id="930991.A0A0D0D607"/>
<evidence type="ECO:0000313" key="1">
    <source>
        <dbReference type="EMBL" id="KIK79076.1"/>
    </source>
</evidence>
<dbReference type="HOGENOM" id="CLU_035065_0_0_1"/>
<organism evidence="1 2">
    <name type="scientific">Paxillus rubicundulus Ve08.2h10</name>
    <dbReference type="NCBI Taxonomy" id="930991"/>
    <lineage>
        <taxon>Eukaryota</taxon>
        <taxon>Fungi</taxon>
        <taxon>Dikarya</taxon>
        <taxon>Basidiomycota</taxon>
        <taxon>Agaricomycotina</taxon>
        <taxon>Agaricomycetes</taxon>
        <taxon>Agaricomycetidae</taxon>
        <taxon>Boletales</taxon>
        <taxon>Paxilineae</taxon>
        <taxon>Paxillaceae</taxon>
        <taxon>Paxillus</taxon>
    </lineage>
</organism>
<accession>A0A0D0D607</accession>
<evidence type="ECO:0008006" key="3">
    <source>
        <dbReference type="Google" id="ProtNLM"/>
    </source>
</evidence>
<proteinExistence type="predicted"/>
<dbReference type="InParanoid" id="A0A0D0D607"/>
<dbReference type="EMBL" id="KN826385">
    <property type="protein sequence ID" value="KIK79076.1"/>
    <property type="molecule type" value="Genomic_DNA"/>
</dbReference>
<dbReference type="AlphaFoldDB" id="A0A0D0D607"/>
<evidence type="ECO:0000313" key="2">
    <source>
        <dbReference type="Proteomes" id="UP000054538"/>
    </source>
</evidence>
<reference evidence="1 2" key="1">
    <citation type="submission" date="2014-04" db="EMBL/GenBank/DDBJ databases">
        <authorList>
            <consortium name="DOE Joint Genome Institute"/>
            <person name="Kuo A."/>
            <person name="Kohler A."/>
            <person name="Jargeat P."/>
            <person name="Nagy L.G."/>
            <person name="Floudas D."/>
            <person name="Copeland A."/>
            <person name="Barry K.W."/>
            <person name="Cichocki N."/>
            <person name="Veneault-Fourrey C."/>
            <person name="LaButti K."/>
            <person name="Lindquist E.A."/>
            <person name="Lipzen A."/>
            <person name="Lundell T."/>
            <person name="Morin E."/>
            <person name="Murat C."/>
            <person name="Sun H."/>
            <person name="Tunlid A."/>
            <person name="Henrissat B."/>
            <person name="Grigoriev I.V."/>
            <person name="Hibbett D.S."/>
            <person name="Martin F."/>
            <person name="Nordberg H.P."/>
            <person name="Cantor M.N."/>
            <person name="Hua S.X."/>
        </authorList>
    </citation>
    <scope>NUCLEOTIDE SEQUENCE [LARGE SCALE GENOMIC DNA]</scope>
    <source>
        <strain evidence="1 2">Ve08.2h10</strain>
    </source>
</reference>
<dbReference type="SUPFAM" id="SSF52047">
    <property type="entry name" value="RNI-like"/>
    <property type="match status" value="1"/>
</dbReference>
<keyword evidence="2" id="KW-1185">Reference proteome</keyword>
<sequence length="443" mass="50125">MSETVLLCPRPLARYAGRFLLLPLLPYQPPLEPLPAEIWSNIFSLALSADASREPCTNVFSWCVSLMLVCKYFQEVASPLLYANVKVRTVGCLDKFTSRLYTADQKWDSIRRIPFSTPGRWVQIFDLSEITASLDSQQVFVVDSLLTKLFPLMPFLVKLSLSPALPLSRRALASLTNRDGNSNLRALTGVCYHVSYSSAVSTEEDPSVQLLQTCHNLERLEIIGNAINPLDLDSFPDALEVIRVPSSTAKLDLPRLHSLTLLSMPSSSLMYALLNTSLPRLTALSITPYDDIPYPGAFASRFLDIHGESLWTLSFFTPKSWPTRLHPSPYTIFHTCPNLRHLSLECPLPVLMLPDATDSPQMVLPLQIISIPRPNNEFWRTLERVLPSLPSLKVVRMRDTRWLRRGMNNHAQEAGVQGEMRDWRRRLARKGIRLLDGDWRDTS</sequence>